<dbReference type="AlphaFoldDB" id="A0A852R2K6"/>
<proteinExistence type="predicted"/>
<dbReference type="RefSeq" id="WP_185985751.1">
    <property type="nucleotide sequence ID" value="NZ_BAAALZ010000004.1"/>
</dbReference>
<dbReference type="EMBL" id="JACCBD010000001">
    <property type="protein sequence ID" value="NYD25208.1"/>
    <property type="molecule type" value="Genomic_DNA"/>
</dbReference>
<protein>
    <submittedName>
        <fullName evidence="1">Uncharacterized protein</fullName>
    </submittedName>
</protein>
<evidence type="ECO:0000313" key="2">
    <source>
        <dbReference type="Proteomes" id="UP000586095"/>
    </source>
</evidence>
<reference evidence="1 2" key="1">
    <citation type="submission" date="2020-07" db="EMBL/GenBank/DDBJ databases">
        <title>Sequencing the genomes of 1000 actinobacteria strains.</title>
        <authorList>
            <person name="Klenk H.-P."/>
        </authorList>
    </citation>
    <scope>NUCLEOTIDE SEQUENCE [LARGE SCALE GENOMIC DNA]</scope>
    <source>
        <strain evidence="1 2">DSM 17380</strain>
    </source>
</reference>
<organism evidence="1 2">
    <name type="scientific">Leucobacter aridicollis</name>
    <dbReference type="NCBI Taxonomy" id="283878"/>
    <lineage>
        <taxon>Bacteria</taxon>
        <taxon>Bacillati</taxon>
        <taxon>Actinomycetota</taxon>
        <taxon>Actinomycetes</taxon>
        <taxon>Micrococcales</taxon>
        <taxon>Microbacteriaceae</taxon>
        <taxon>Leucobacter</taxon>
    </lineage>
</organism>
<accession>A0A852R2K6</accession>
<keyword evidence="2" id="KW-1185">Reference proteome</keyword>
<gene>
    <name evidence="1" type="ORF">BJ960_000011</name>
</gene>
<sequence>MLVKNPKTERITGHAEGAPCADVDASLLSRQVAIAADGVHNICTALDSLSRAETDAIRRTHVRQLRVACIDLRNQALEAAASRDWASTQHLLGEMRLLCREIEDVRALAA</sequence>
<comment type="caution">
    <text evidence="1">The sequence shown here is derived from an EMBL/GenBank/DDBJ whole genome shotgun (WGS) entry which is preliminary data.</text>
</comment>
<dbReference type="Proteomes" id="UP000586095">
    <property type="component" value="Unassembled WGS sequence"/>
</dbReference>
<name>A0A852R2K6_9MICO</name>
<evidence type="ECO:0000313" key="1">
    <source>
        <dbReference type="EMBL" id="NYD25208.1"/>
    </source>
</evidence>